<keyword evidence="1" id="KW-0472">Membrane</keyword>
<name>A0A932HYL2_UNCTE</name>
<accession>A0A932HYL2</accession>
<proteinExistence type="predicted"/>
<comment type="caution">
    <text evidence="2">The sequence shown here is derived from an EMBL/GenBank/DDBJ whole genome shotgun (WGS) entry which is preliminary data.</text>
</comment>
<gene>
    <name evidence="2" type="ORF">HYZ11_08730</name>
</gene>
<keyword evidence="1" id="KW-1133">Transmembrane helix</keyword>
<protein>
    <submittedName>
        <fullName evidence="2">Uncharacterized protein</fullName>
    </submittedName>
</protein>
<dbReference type="EMBL" id="JACPUR010000019">
    <property type="protein sequence ID" value="MBI3127672.1"/>
    <property type="molecule type" value="Genomic_DNA"/>
</dbReference>
<keyword evidence="1" id="KW-0812">Transmembrane</keyword>
<evidence type="ECO:0000313" key="3">
    <source>
        <dbReference type="Proteomes" id="UP000782312"/>
    </source>
</evidence>
<feature type="transmembrane region" description="Helical" evidence="1">
    <location>
        <begin position="53"/>
        <end position="76"/>
    </location>
</feature>
<organism evidence="2 3">
    <name type="scientific">Tectimicrobiota bacterium</name>
    <dbReference type="NCBI Taxonomy" id="2528274"/>
    <lineage>
        <taxon>Bacteria</taxon>
        <taxon>Pseudomonadati</taxon>
        <taxon>Nitrospinota/Tectimicrobiota group</taxon>
        <taxon>Candidatus Tectimicrobiota</taxon>
    </lineage>
</organism>
<dbReference type="Proteomes" id="UP000782312">
    <property type="component" value="Unassembled WGS sequence"/>
</dbReference>
<dbReference type="AlphaFoldDB" id="A0A932HYL2"/>
<feature type="transmembrane region" description="Helical" evidence="1">
    <location>
        <begin position="12"/>
        <end position="33"/>
    </location>
</feature>
<evidence type="ECO:0000313" key="2">
    <source>
        <dbReference type="EMBL" id="MBI3127672.1"/>
    </source>
</evidence>
<sequence length="83" mass="8758">MKLDAARFGLAMGAVYALVFFVLTLVSALTGWGNEWMRLIGGIYAGMGPSLGGAVIGALWGFGIGLVFFGLGAWIYNRLLGSR</sequence>
<reference evidence="2" key="1">
    <citation type="submission" date="2020-07" db="EMBL/GenBank/DDBJ databases">
        <title>Huge and variable diversity of episymbiotic CPR bacteria and DPANN archaea in groundwater ecosystems.</title>
        <authorList>
            <person name="He C.Y."/>
            <person name="Keren R."/>
            <person name="Whittaker M."/>
            <person name="Farag I.F."/>
            <person name="Doudna J."/>
            <person name="Cate J.H.D."/>
            <person name="Banfield J.F."/>
        </authorList>
    </citation>
    <scope>NUCLEOTIDE SEQUENCE</scope>
    <source>
        <strain evidence="2">NC_groundwater_763_Ag_S-0.2um_68_21</strain>
    </source>
</reference>
<evidence type="ECO:0000256" key="1">
    <source>
        <dbReference type="SAM" id="Phobius"/>
    </source>
</evidence>